<name>A0AAV5FNS4_ELECO</name>
<sequence>MFRSRAKVGTNTSSSELPVEGMVRVRRVDRIEAYNVATKPPATATAKMARSLTVQVVRVGDVDENTDGFVSVPIAHD</sequence>
<reference evidence="1" key="2">
    <citation type="submission" date="2021-12" db="EMBL/GenBank/DDBJ databases">
        <title>Resequencing data analysis of finger millet.</title>
        <authorList>
            <person name="Hatakeyama M."/>
            <person name="Aluri S."/>
            <person name="Balachadran M.T."/>
            <person name="Sivarajan S.R."/>
            <person name="Poveda L."/>
            <person name="Shimizu-Inatsugi R."/>
            <person name="Schlapbach R."/>
            <person name="Sreeman S.M."/>
            <person name="Shimizu K.K."/>
        </authorList>
    </citation>
    <scope>NUCLEOTIDE SEQUENCE</scope>
</reference>
<keyword evidence="2" id="KW-1185">Reference proteome</keyword>
<dbReference type="AlphaFoldDB" id="A0AAV5FNS4"/>
<protein>
    <submittedName>
        <fullName evidence="1">Uncharacterized protein</fullName>
    </submittedName>
</protein>
<organism evidence="1 2">
    <name type="scientific">Eleusine coracana subsp. coracana</name>
    <dbReference type="NCBI Taxonomy" id="191504"/>
    <lineage>
        <taxon>Eukaryota</taxon>
        <taxon>Viridiplantae</taxon>
        <taxon>Streptophyta</taxon>
        <taxon>Embryophyta</taxon>
        <taxon>Tracheophyta</taxon>
        <taxon>Spermatophyta</taxon>
        <taxon>Magnoliopsida</taxon>
        <taxon>Liliopsida</taxon>
        <taxon>Poales</taxon>
        <taxon>Poaceae</taxon>
        <taxon>PACMAD clade</taxon>
        <taxon>Chloridoideae</taxon>
        <taxon>Cynodonteae</taxon>
        <taxon>Eleusininae</taxon>
        <taxon>Eleusine</taxon>
    </lineage>
</organism>
<evidence type="ECO:0000313" key="1">
    <source>
        <dbReference type="EMBL" id="GJN36090.1"/>
    </source>
</evidence>
<dbReference type="EMBL" id="BQKI01000088">
    <property type="protein sequence ID" value="GJN36090.1"/>
    <property type="molecule type" value="Genomic_DNA"/>
</dbReference>
<proteinExistence type="predicted"/>
<reference evidence="1" key="1">
    <citation type="journal article" date="2018" name="DNA Res.">
        <title>Multiple hybrid de novo genome assembly of finger millet, an orphan allotetraploid crop.</title>
        <authorList>
            <person name="Hatakeyama M."/>
            <person name="Aluri S."/>
            <person name="Balachadran M.T."/>
            <person name="Sivarajan S.R."/>
            <person name="Patrignani A."/>
            <person name="Gruter S."/>
            <person name="Poveda L."/>
            <person name="Shimizu-Inatsugi R."/>
            <person name="Baeten J."/>
            <person name="Francoijs K.J."/>
            <person name="Nataraja K.N."/>
            <person name="Reddy Y.A.N."/>
            <person name="Phadnis S."/>
            <person name="Ravikumar R.L."/>
            <person name="Schlapbach R."/>
            <person name="Sreeman S.M."/>
            <person name="Shimizu K.K."/>
        </authorList>
    </citation>
    <scope>NUCLEOTIDE SEQUENCE</scope>
</reference>
<accession>A0AAV5FNS4</accession>
<dbReference type="Proteomes" id="UP001054889">
    <property type="component" value="Unassembled WGS sequence"/>
</dbReference>
<evidence type="ECO:0000313" key="2">
    <source>
        <dbReference type="Proteomes" id="UP001054889"/>
    </source>
</evidence>
<comment type="caution">
    <text evidence="1">The sequence shown here is derived from an EMBL/GenBank/DDBJ whole genome shotgun (WGS) entry which is preliminary data.</text>
</comment>
<gene>
    <name evidence="1" type="primary">gb24926</name>
    <name evidence="1" type="ORF">PR202_gb24926</name>
</gene>